<organism evidence="6 7">
    <name type="scientific">Mytilus edulis</name>
    <name type="common">Blue mussel</name>
    <dbReference type="NCBI Taxonomy" id="6550"/>
    <lineage>
        <taxon>Eukaryota</taxon>
        <taxon>Metazoa</taxon>
        <taxon>Spiralia</taxon>
        <taxon>Lophotrochozoa</taxon>
        <taxon>Mollusca</taxon>
        <taxon>Bivalvia</taxon>
        <taxon>Autobranchia</taxon>
        <taxon>Pteriomorphia</taxon>
        <taxon>Mytilida</taxon>
        <taxon>Mytiloidea</taxon>
        <taxon>Mytilidae</taxon>
        <taxon>Mytilinae</taxon>
        <taxon>Mytilus</taxon>
    </lineage>
</organism>
<dbReference type="InterPro" id="IPR005162">
    <property type="entry name" value="Retrotrans_gag_dom"/>
</dbReference>
<feature type="domain" description="Ig-like" evidence="5">
    <location>
        <begin position="387"/>
        <end position="478"/>
    </location>
</feature>
<keyword evidence="1" id="KW-0863">Zinc-finger</keyword>
<dbReference type="InterPro" id="IPR001878">
    <property type="entry name" value="Znf_CCHC"/>
</dbReference>
<feature type="compositionally biased region" description="Low complexity" evidence="3">
    <location>
        <begin position="1041"/>
        <end position="1053"/>
    </location>
</feature>
<feature type="domain" description="CCHC-type" evidence="4">
    <location>
        <begin position="1023"/>
        <end position="1038"/>
    </location>
</feature>
<dbReference type="Proteomes" id="UP000683360">
    <property type="component" value="Unassembled WGS sequence"/>
</dbReference>
<keyword evidence="7" id="KW-1185">Reference proteome</keyword>
<reference evidence="6" key="1">
    <citation type="submission" date="2021-03" db="EMBL/GenBank/DDBJ databases">
        <authorList>
            <person name="Bekaert M."/>
        </authorList>
    </citation>
    <scope>NUCLEOTIDE SEQUENCE</scope>
</reference>
<dbReference type="InterPro" id="IPR036875">
    <property type="entry name" value="Znf_CCHC_sf"/>
</dbReference>
<dbReference type="PROSITE" id="PS50835">
    <property type="entry name" value="IG_LIKE"/>
    <property type="match status" value="1"/>
</dbReference>
<evidence type="ECO:0000313" key="7">
    <source>
        <dbReference type="Proteomes" id="UP000683360"/>
    </source>
</evidence>
<dbReference type="PANTHER" id="PTHR19963">
    <property type="entry name" value="CCHC-TYPE DOMAIN-CONTAINING PROTEIN"/>
    <property type="match status" value="1"/>
</dbReference>
<feature type="coiled-coil region" evidence="2">
    <location>
        <begin position="838"/>
        <end position="865"/>
    </location>
</feature>
<evidence type="ECO:0000256" key="2">
    <source>
        <dbReference type="SAM" id="Coils"/>
    </source>
</evidence>
<evidence type="ECO:0000256" key="1">
    <source>
        <dbReference type="PROSITE-ProRule" id="PRU00047"/>
    </source>
</evidence>
<dbReference type="SUPFAM" id="SSF57756">
    <property type="entry name" value="Retrovirus zinc finger-like domains"/>
    <property type="match status" value="1"/>
</dbReference>
<dbReference type="GO" id="GO:0003676">
    <property type="term" value="F:nucleic acid binding"/>
    <property type="evidence" value="ECO:0007669"/>
    <property type="project" value="InterPro"/>
</dbReference>
<protein>
    <recommendedName>
        <fullName evidence="8">CCHC-type domain-containing protein</fullName>
    </recommendedName>
</protein>
<feature type="coiled-coil region" evidence="2">
    <location>
        <begin position="677"/>
        <end position="704"/>
    </location>
</feature>
<gene>
    <name evidence="6" type="ORF">MEDL_57767</name>
</gene>
<keyword evidence="2" id="KW-0175">Coiled coil</keyword>
<dbReference type="GO" id="GO:0008270">
    <property type="term" value="F:zinc ion binding"/>
    <property type="evidence" value="ECO:0007669"/>
    <property type="project" value="UniProtKB-KW"/>
</dbReference>
<evidence type="ECO:0000256" key="3">
    <source>
        <dbReference type="SAM" id="MobiDB-lite"/>
    </source>
</evidence>
<dbReference type="InterPro" id="IPR013783">
    <property type="entry name" value="Ig-like_fold"/>
</dbReference>
<name>A0A8S3USL2_MYTED</name>
<evidence type="ECO:0000259" key="4">
    <source>
        <dbReference type="PROSITE" id="PS50158"/>
    </source>
</evidence>
<feature type="region of interest" description="Disordered" evidence="3">
    <location>
        <begin position="1"/>
        <end position="33"/>
    </location>
</feature>
<keyword evidence="1" id="KW-0479">Metal-binding</keyword>
<dbReference type="EMBL" id="CAJPWZ010002785">
    <property type="protein sequence ID" value="CAG2245759.1"/>
    <property type="molecule type" value="Genomic_DNA"/>
</dbReference>
<feature type="compositionally biased region" description="Low complexity" evidence="3">
    <location>
        <begin position="16"/>
        <end position="33"/>
    </location>
</feature>
<accession>A0A8S3USL2</accession>
<dbReference type="PROSITE" id="PS50158">
    <property type="entry name" value="ZF_CCHC"/>
    <property type="match status" value="1"/>
</dbReference>
<feature type="region of interest" description="Disordered" evidence="3">
    <location>
        <begin position="996"/>
        <end position="1063"/>
    </location>
</feature>
<comment type="caution">
    <text evidence="6">The sequence shown here is derived from an EMBL/GenBank/DDBJ whole genome shotgun (WGS) entry which is preliminary data.</text>
</comment>
<dbReference type="InterPro" id="IPR007110">
    <property type="entry name" value="Ig-like_dom"/>
</dbReference>
<dbReference type="InterPro" id="IPR036179">
    <property type="entry name" value="Ig-like_dom_sf"/>
</dbReference>
<dbReference type="Gene3D" id="4.10.60.10">
    <property type="entry name" value="Zinc finger, CCHC-type"/>
    <property type="match status" value="1"/>
</dbReference>
<keyword evidence="1" id="KW-0862">Zinc</keyword>
<evidence type="ECO:0000313" key="6">
    <source>
        <dbReference type="EMBL" id="CAG2245759.1"/>
    </source>
</evidence>
<proteinExistence type="predicted"/>
<dbReference type="SMART" id="SM00343">
    <property type="entry name" value="ZnF_C2HC"/>
    <property type="match status" value="1"/>
</dbReference>
<evidence type="ECO:0008006" key="8">
    <source>
        <dbReference type="Google" id="ProtNLM"/>
    </source>
</evidence>
<dbReference type="Pfam" id="PF00098">
    <property type="entry name" value="zf-CCHC"/>
    <property type="match status" value="1"/>
</dbReference>
<sequence>MIQVPADIGVQDKTESASVSSCSRTSKSSSPSNRSYLEVVDYSFYLKPYEILQCHRDSDFVHLYSTTVNKFEYKSDSSSTESSMCPQRNCRSEIKQGSPEQSTLSFLPIISNESTGNDENPITDMKGYCETKTPDIMIENISDKVKTNSLSKSISNYEDISEANSNQSSEIQSSSNKTNIATPVKVDLQGPLYAKSGDQIWVNCSSDNKPVGGITEFIVNGVTLNSLKQQSNGCYSAKTRTECRMDTCQCSKDGKSYGIRIMIIQQRANIDVACSMKFKTSQTLFRNDSISIQVLDIIGPHISPVRVPLASGTHINLKCSVITTLEIEIHWNCLNFTSVQLEQQDATFTATLFIQLRASYNGNICTCIARFRNYTTSTNVIFKISSPPVLTVNNPVQCNQTSNIMLFCVLSGELQNYGFYLWTHTINGKFIRYLKGNVNKVTSTLLISSCSYKDVGDYECRAWNQIGKEIYDSNKTTKIIINHAPVIAETIMHKEPNLTYDVHYYSNDLNLSITWFTYTESIANTMMYSISSAEQNVSLEVYGKMVVLLGFATSLSIRRHSLGDYSVILRNAFGETRHLFKQIQDNLKEIPEAPQSLWTALLNEKIICFEDPEESDEGQEVLKNTIESLRHKILSVEKSRDDMAETFQTKIEKISEQSKAHIEEQRLMFEQQRDVYTKQKEEQIEQMKEMIKSQNEEIKDIHEYSKKIQTQLQQKETLLKVEKVIAEKEEKSSPVQLLKGKYNANDHKHSDYGGPTAPKMSTYDGRNDWRPYYLQFSTIADRCKWQSEQRLYKLIECLRDKALKFYSSRPKLVQTNYESLCKKMEERFGRKEPPHIVRRLLQDLKQEQEESLEEFAERAQELATDGYPDTPDNFVQTLATDAFLKGCVDKRAALTAMDKNPDALDQAVQYVRSAVANQKVIMGTRRAEIKRVSFMEQNDENEDTQETSVQNVRAIMKSEEGANKMNVFEKRLQKTEDDLLETKIMVKKVLSIVSQNMRSRSPQRTDRAFSPQRRYNSPARGNCYNCGEEGHFSRDCKKPRNSSPYRNNRSPSPKALNDSGPRM</sequence>
<dbReference type="PANTHER" id="PTHR19963:SF30">
    <property type="entry name" value="ENDONUCLEASE_EXONUCLEASE_PHOSPHATASE DOMAIN-CONTAINING PROTEIN"/>
    <property type="match status" value="1"/>
</dbReference>
<dbReference type="Gene3D" id="2.60.40.10">
    <property type="entry name" value="Immunoglobulins"/>
    <property type="match status" value="1"/>
</dbReference>
<feature type="compositionally biased region" description="Basic and acidic residues" evidence="3">
    <location>
        <begin position="1028"/>
        <end position="1038"/>
    </location>
</feature>
<evidence type="ECO:0000259" key="5">
    <source>
        <dbReference type="PROSITE" id="PS50835"/>
    </source>
</evidence>
<dbReference type="SUPFAM" id="SSF48726">
    <property type="entry name" value="Immunoglobulin"/>
    <property type="match status" value="1"/>
</dbReference>
<dbReference type="AlphaFoldDB" id="A0A8S3USL2"/>
<dbReference type="Pfam" id="PF03732">
    <property type="entry name" value="Retrotrans_gag"/>
    <property type="match status" value="1"/>
</dbReference>